<evidence type="ECO:0000259" key="2">
    <source>
        <dbReference type="SMART" id="SM01043"/>
    </source>
</evidence>
<dbReference type="Proteomes" id="UP000228921">
    <property type="component" value="Unassembled WGS sequence"/>
</dbReference>
<keyword evidence="1" id="KW-0802">TPR repeat</keyword>
<dbReference type="InterPro" id="IPR019734">
    <property type="entry name" value="TPR_rpt"/>
</dbReference>
<dbReference type="Gene3D" id="1.25.40.10">
    <property type="entry name" value="Tetratricopeptide repeat domain"/>
    <property type="match status" value="1"/>
</dbReference>
<gene>
    <name evidence="3" type="ORF">CUN51_07275</name>
</gene>
<feature type="repeat" description="TPR" evidence="1">
    <location>
        <begin position="338"/>
        <end position="371"/>
    </location>
</feature>
<reference evidence="3 4" key="1">
    <citation type="submission" date="2017-11" db="EMBL/GenBank/DDBJ databases">
        <title>Evolution of Phototrophy in the Chloroflexi Phylum Driven by Horizontal Gene Transfer.</title>
        <authorList>
            <person name="Ward L.M."/>
            <person name="Hemp J."/>
            <person name="Shih P.M."/>
            <person name="Mcglynn S.E."/>
            <person name="Fischer W."/>
        </authorList>
    </citation>
    <scope>NUCLEOTIDE SEQUENCE [LARGE SCALE GENOMIC DNA]</scope>
    <source>
        <strain evidence="3">CP2_2F</strain>
    </source>
</reference>
<comment type="caution">
    <text evidence="3">The sequence shown here is derived from an EMBL/GenBank/DDBJ whole genome shotgun (WGS) entry which is preliminary data.</text>
</comment>
<dbReference type="AlphaFoldDB" id="A0A2M8NZ71"/>
<evidence type="ECO:0000313" key="3">
    <source>
        <dbReference type="EMBL" id="PJF30602.1"/>
    </source>
</evidence>
<organism evidence="3 4">
    <name type="scientific">Candidatus Thermofonsia Clade 1 bacterium</name>
    <dbReference type="NCBI Taxonomy" id="2364210"/>
    <lineage>
        <taxon>Bacteria</taxon>
        <taxon>Bacillati</taxon>
        <taxon>Chloroflexota</taxon>
        <taxon>Candidatus Thermofontia</taxon>
        <taxon>Candidatus Thermofonsia Clade 1</taxon>
    </lineage>
</organism>
<protein>
    <recommendedName>
        <fullName evidence="2">Bacterial transcriptional activator domain-containing protein</fullName>
    </recommendedName>
</protein>
<proteinExistence type="predicted"/>
<evidence type="ECO:0000256" key="1">
    <source>
        <dbReference type="PROSITE-ProRule" id="PRU00339"/>
    </source>
</evidence>
<dbReference type="InterPro" id="IPR011990">
    <property type="entry name" value="TPR-like_helical_dom_sf"/>
</dbReference>
<accession>A0A2M8NZ71</accession>
<evidence type="ECO:0000313" key="4">
    <source>
        <dbReference type="Proteomes" id="UP000228921"/>
    </source>
</evidence>
<dbReference type="InterPro" id="IPR005158">
    <property type="entry name" value="BTAD"/>
</dbReference>
<dbReference type="PANTHER" id="PTHR35807">
    <property type="entry name" value="TRANSCRIPTIONAL REGULATOR REDD-RELATED"/>
    <property type="match status" value="1"/>
</dbReference>
<dbReference type="EMBL" id="PGTK01000008">
    <property type="protein sequence ID" value="PJF30602.1"/>
    <property type="molecule type" value="Genomic_DNA"/>
</dbReference>
<dbReference type="SUPFAM" id="SSF48452">
    <property type="entry name" value="TPR-like"/>
    <property type="match status" value="1"/>
</dbReference>
<dbReference type="Pfam" id="PF03704">
    <property type="entry name" value="BTAD"/>
    <property type="match status" value="1"/>
</dbReference>
<dbReference type="PROSITE" id="PS50005">
    <property type="entry name" value="TPR"/>
    <property type="match status" value="1"/>
</dbReference>
<dbReference type="SMART" id="SM01043">
    <property type="entry name" value="BTAD"/>
    <property type="match status" value="1"/>
</dbReference>
<dbReference type="InterPro" id="IPR051677">
    <property type="entry name" value="AfsR-DnrI-RedD_regulator"/>
</dbReference>
<feature type="domain" description="Bacterial transcriptional activator" evidence="2">
    <location>
        <begin position="283"/>
        <end position="422"/>
    </location>
</feature>
<name>A0A2M8NZ71_9CHLR</name>
<sequence length="426" mass="48997">MNVYTQFTPEAFVQKTQPSSLILLSPRSRSRNALLSWFLSDQSEAYYYALNQPVDLYGFLEQLVEGLRDFDSMFGTQSLQAVRSHASPAECAEALVADLRNAKPKPDYLVVDNADLLLNNPEVSREALLGFFERLVAALRTDPKVVLNSRLLDYQMWAKMVQQGTVQVVGDDETLDEGIFNPNKMAPAHLEVYGLAAGYVFVDGKPITTWDGPLPRNLFYFFVDHPMVTRDEVFQTFWPDLPTKEATNVFHVTKRKISERLGYELTQYSGGFYRPSGQMAVHYDVERFESIIEAARLNPPTDPKVWYSAIKLYRTPFLYKNDMAWVVKRREQLRLAYAEALIGIARLYRTQNDTERSIHFYLRAMREVPQREDIHRELMALYSSRGEINKAIAQYEKLSDILRRTLGIQPSKATQAMYNKIRAGKV</sequence>